<feature type="transmembrane region" description="Helical" evidence="10">
    <location>
        <begin position="162"/>
        <end position="189"/>
    </location>
</feature>
<proteinExistence type="inferred from homology"/>
<evidence type="ECO:0000256" key="2">
    <source>
        <dbReference type="ARBA" id="ARBA00008566"/>
    </source>
</evidence>
<dbReference type="GO" id="GO:0000319">
    <property type="term" value="F:sulfite transmembrane transporter activity"/>
    <property type="evidence" value="ECO:0007669"/>
    <property type="project" value="TreeGrafter"/>
</dbReference>
<evidence type="ECO:0000256" key="1">
    <source>
        <dbReference type="ARBA" id="ARBA00004651"/>
    </source>
</evidence>
<keyword evidence="4" id="KW-1003">Cell membrane</keyword>
<dbReference type="PANTHER" id="PTHR31686:SF1">
    <property type="entry name" value="SULFITE EFFLUX PUMP SSU1"/>
    <property type="match status" value="1"/>
</dbReference>
<evidence type="ECO:0000256" key="8">
    <source>
        <dbReference type="ARBA" id="ARBA00056100"/>
    </source>
</evidence>
<feature type="transmembrane region" description="Helical" evidence="10">
    <location>
        <begin position="64"/>
        <end position="81"/>
    </location>
</feature>
<evidence type="ECO:0000256" key="5">
    <source>
        <dbReference type="ARBA" id="ARBA00022692"/>
    </source>
</evidence>
<evidence type="ECO:0000256" key="7">
    <source>
        <dbReference type="ARBA" id="ARBA00023136"/>
    </source>
</evidence>
<keyword evidence="7 10" id="KW-0472">Membrane</keyword>
<dbReference type="CDD" id="cd09318">
    <property type="entry name" value="TDT_SSU1"/>
    <property type="match status" value="1"/>
</dbReference>
<feature type="transmembrane region" description="Helical" evidence="10">
    <location>
        <begin position="305"/>
        <end position="325"/>
    </location>
</feature>
<sequence length="365" mass="40253">MGTGMVSTLLYTLPYNTPAVQNVGIAVFILNILLFVLITGCSVLRYAMYPTLWTLLIRHPVQSLFWSSLPMGLATIINMFVDVCVEGLGWGVWAQRVAFGLWWVDVFLSVACCFVLPFLMIHIHPWSLESMTAAWLLPVAAPIVTASTGATVANILSDKQHALMTVLVSYTLWGFGLPMAMLTLVIYFHRLAVHKLPPREVIVSVFLPLGPLGQGGFSLMNLGKVSMKLLPETGTLHPLAGDVLYILGLIVAMVLWAFGLLWLFFAIASISRSRFPFNVGCWGVLFPTGVYALSTMQIGNELPSAFFRIFGMIIAAAIVLLWVLISITTIKRATKGDIFYSPALHDYQKLCPHAQTEEKAEKSQD</sequence>
<reference evidence="11" key="1">
    <citation type="journal article" date="2020" name="Stud. Mycol.">
        <title>101 Dothideomycetes genomes: a test case for predicting lifestyles and emergence of pathogens.</title>
        <authorList>
            <person name="Haridas S."/>
            <person name="Albert R."/>
            <person name="Binder M."/>
            <person name="Bloem J."/>
            <person name="Labutti K."/>
            <person name="Salamov A."/>
            <person name="Andreopoulos B."/>
            <person name="Baker S."/>
            <person name="Barry K."/>
            <person name="Bills G."/>
            <person name="Bluhm B."/>
            <person name="Cannon C."/>
            <person name="Castanera R."/>
            <person name="Culley D."/>
            <person name="Daum C."/>
            <person name="Ezra D."/>
            <person name="Gonzalez J."/>
            <person name="Henrissat B."/>
            <person name="Kuo A."/>
            <person name="Liang C."/>
            <person name="Lipzen A."/>
            <person name="Lutzoni F."/>
            <person name="Magnuson J."/>
            <person name="Mondo S."/>
            <person name="Nolan M."/>
            <person name="Ohm R."/>
            <person name="Pangilinan J."/>
            <person name="Park H.-J."/>
            <person name="Ramirez L."/>
            <person name="Alfaro M."/>
            <person name="Sun H."/>
            <person name="Tritt A."/>
            <person name="Yoshinaga Y."/>
            <person name="Zwiers L.-H."/>
            <person name="Turgeon B."/>
            <person name="Goodwin S."/>
            <person name="Spatafora J."/>
            <person name="Crous P."/>
            <person name="Grigoriev I."/>
        </authorList>
    </citation>
    <scope>NUCLEOTIDE SEQUENCE</scope>
    <source>
        <strain evidence="11">CBS 121410</strain>
    </source>
</reference>
<organism evidence="11 12">
    <name type="scientific">Saccharata proteae CBS 121410</name>
    <dbReference type="NCBI Taxonomy" id="1314787"/>
    <lineage>
        <taxon>Eukaryota</taxon>
        <taxon>Fungi</taxon>
        <taxon>Dikarya</taxon>
        <taxon>Ascomycota</taxon>
        <taxon>Pezizomycotina</taxon>
        <taxon>Dothideomycetes</taxon>
        <taxon>Dothideomycetes incertae sedis</taxon>
        <taxon>Botryosphaeriales</taxon>
        <taxon>Saccharataceae</taxon>
        <taxon>Saccharata</taxon>
    </lineage>
</organism>
<dbReference type="InterPro" id="IPR051629">
    <property type="entry name" value="Sulfite_efflux_TDT"/>
</dbReference>
<feature type="transmembrane region" description="Helical" evidence="10">
    <location>
        <begin position="101"/>
        <end position="121"/>
    </location>
</feature>
<dbReference type="InterPro" id="IPR004695">
    <property type="entry name" value="SLAC1/Mae1/Ssu1/TehA"/>
</dbReference>
<keyword evidence="5 10" id="KW-0812">Transmembrane</keyword>
<comment type="caution">
    <text evidence="11">The sequence shown here is derived from an EMBL/GenBank/DDBJ whole genome shotgun (WGS) entry which is preliminary data.</text>
</comment>
<evidence type="ECO:0000256" key="3">
    <source>
        <dbReference type="ARBA" id="ARBA00022448"/>
    </source>
</evidence>
<dbReference type="PANTHER" id="PTHR31686">
    <property type="match status" value="1"/>
</dbReference>
<gene>
    <name evidence="11" type="ORF">K490DRAFT_41029</name>
</gene>
<evidence type="ECO:0000256" key="9">
    <source>
        <dbReference type="ARBA" id="ARBA00072906"/>
    </source>
</evidence>
<comment type="subcellular location">
    <subcellularLocation>
        <location evidence="1">Cell membrane</location>
        <topology evidence="1">Multi-pass membrane protein</topology>
    </subcellularLocation>
</comment>
<feature type="transmembrane region" description="Helical" evidence="10">
    <location>
        <begin position="275"/>
        <end position="293"/>
    </location>
</feature>
<dbReference type="EMBL" id="ML978718">
    <property type="protein sequence ID" value="KAF2087922.1"/>
    <property type="molecule type" value="Genomic_DNA"/>
</dbReference>
<protein>
    <recommendedName>
        <fullName evidence="9">Sulfite efflux pump SSU1</fullName>
    </recommendedName>
</protein>
<keyword evidence="3" id="KW-0813">Transport</keyword>
<evidence type="ECO:0000313" key="12">
    <source>
        <dbReference type="Proteomes" id="UP000799776"/>
    </source>
</evidence>
<evidence type="ECO:0000256" key="4">
    <source>
        <dbReference type="ARBA" id="ARBA00022475"/>
    </source>
</evidence>
<evidence type="ECO:0000256" key="6">
    <source>
        <dbReference type="ARBA" id="ARBA00022989"/>
    </source>
</evidence>
<dbReference type="InterPro" id="IPR038665">
    <property type="entry name" value="Voltage-dep_anion_channel_sf"/>
</dbReference>
<dbReference type="OrthoDB" id="1099at2759"/>
<evidence type="ECO:0000313" key="11">
    <source>
        <dbReference type="EMBL" id="KAF2087922.1"/>
    </source>
</evidence>
<keyword evidence="6 10" id="KW-1133">Transmembrane helix</keyword>
<name>A0A9P4HW50_9PEZI</name>
<accession>A0A9P4HW50</accession>
<feature type="transmembrane region" description="Helical" evidence="10">
    <location>
        <begin position="201"/>
        <end position="223"/>
    </location>
</feature>
<dbReference type="Gene3D" id="1.50.10.150">
    <property type="entry name" value="Voltage-dependent anion channel"/>
    <property type="match status" value="1"/>
</dbReference>
<dbReference type="AlphaFoldDB" id="A0A9P4HW50"/>
<comment type="similarity">
    <text evidence="2">Belongs to the tellurite-resistance/dicarboxylate transporter (TDT) family.</text>
</comment>
<feature type="transmembrane region" description="Helical" evidence="10">
    <location>
        <begin position="20"/>
        <end position="44"/>
    </location>
</feature>
<evidence type="ECO:0000256" key="10">
    <source>
        <dbReference type="SAM" id="Phobius"/>
    </source>
</evidence>
<dbReference type="FunFam" id="1.50.10.150:FF:000004">
    <property type="entry name" value="Malic acid transporter"/>
    <property type="match status" value="1"/>
</dbReference>
<dbReference type="Pfam" id="PF03595">
    <property type="entry name" value="SLAC1"/>
    <property type="match status" value="1"/>
</dbReference>
<feature type="transmembrane region" description="Helical" evidence="10">
    <location>
        <begin position="133"/>
        <end position="156"/>
    </location>
</feature>
<dbReference type="Proteomes" id="UP000799776">
    <property type="component" value="Unassembled WGS sequence"/>
</dbReference>
<feature type="transmembrane region" description="Helical" evidence="10">
    <location>
        <begin position="243"/>
        <end position="268"/>
    </location>
</feature>
<comment type="function">
    <text evidence="8">Sulphite efflux pump required for the secretion of sulphite as a reducing agent. In the presence of sulphite, cystine in keratin is directly cleaved to cysteine and S-sulphocysteine, and thereby, reduced proteins become accessible to hydrolysis by a variety of secreted endo- and exoproteases. Excretion of sulphite mediated by an efflux pump also represents a detoxification pathway for dermatophytes during infection of the epidermal stratum corneum, hair and nails, which are rich in cysteine.</text>
</comment>
<keyword evidence="12" id="KW-1185">Reference proteome</keyword>
<dbReference type="GO" id="GO:0005886">
    <property type="term" value="C:plasma membrane"/>
    <property type="evidence" value="ECO:0007669"/>
    <property type="project" value="UniProtKB-SubCell"/>
</dbReference>